<dbReference type="Proteomes" id="UP000320735">
    <property type="component" value="Unassembled WGS sequence"/>
</dbReference>
<proteinExistence type="predicted"/>
<keyword evidence="2" id="KW-1185">Reference proteome</keyword>
<dbReference type="EMBL" id="SJPP01000002">
    <property type="protein sequence ID" value="TWU08750.1"/>
    <property type="molecule type" value="Genomic_DNA"/>
</dbReference>
<evidence type="ECO:0000313" key="2">
    <source>
        <dbReference type="Proteomes" id="UP000320735"/>
    </source>
</evidence>
<protein>
    <submittedName>
        <fullName evidence="1">Uncharacterized protein</fullName>
    </submittedName>
</protein>
<sequence>MEHEWNTEFLTSHMAIHAKKRNTVESATNDKAYEFDNNLHWKHVIRTYKCLGGLTQKSIHIDFYRLQSKVYSLSLFRVLNPSA</sequence>
<organism evidence="1 2">
    <name type="scientific">Symmachiella macrocystis</name>
    <dbReference type="NCBI Taxonomy" id="2527985"/>
    <lineage>
        <taxon>Bacteria</taxon>
        <taxon>Pseudomonadati</taxon>
        <taxon>Planctomycetota</taxon>
        <taxon>Planctomycetia</taxon>
        <taxon>Planctomycetales</taxon>
        <taxon>Planctomycetaceae</taxon>
        <taxon>Symmachiella</taxon>
    </lineage>
</organism>
<dbReference type="AlphaFoldDB" id="A0A5C6B9V3"/>
<gene>
    <name evidence="1" type="ORF">CA54_39870</name>
</gene>
<name>A0A5C6B9V3_9PLAN</name>
<comment type="caution">
    <text evidence="1">The sequence shown here is derived from an EMBL/GenBank/DDBJ whole genome shotgun (WGS) entry which is preliminary data.</text>
</comment>
<evidence type="ECO:0000313" key="1">
    <source>
        <dbReference type="EMBL" id="TWU08750.1"/>
    </source>
</evidence>
<reference evidence="1 2" key="1">
    <citation type="submission" date="2019-02" db="EMBL/GenBank/DDBJ databases">
        <title>Deep-cultivation of Planctomycetes and their phenomic and genomic characterization uncovers novel biology.</title>
        <authorList>
            <person name="Wiegand S."/>
            <person name="Jogler M."/>
            <person name="Boedeker C."/>
            <person name="Pinto D."/>
            <person name="Vollmers J."/>
            <person name="Rivas-Marin E."/>
            <person name="Kohn T."/>
            <person name="Peeters S.H."/>
            <person name="Heuer A."/>
            <person name="Rast P."/>
            <person name="Oberbeckmann S."/>
            <person name="Bunk B."/>
            <person name="Jeske O."/>
            <person name="Meyerdierks A."/>
            <person name="Storesund J.E."/>
            <person name="Kallscheuer N."/>
            <person name="Luecker S."/>
            <person name="Lage O.M."/>
            <person name="Pohl T."/>
            <person name="Merkel B.J."/>
            <person name="Hornburger P."/>
            <person name="Mueller R.-W."/>
            <person name="Bruemmer F."/>
            <person name="Labrenz M."/>
            <person name="Spormann A.M."/>
            <person name="Op Den Camp H."/>
            <person name="Overmann J."/>
            <person name="Amann R."/>
            <person name="Jetten M.S.M."/>
            <person name="Mascher T."/>
            <person name="Medema M.H."/>
            <person name="Devos D.P."/>
            <person name="Kaster A.-K."/>
            <person name="Ovreas L."/>
            <person name="Rohde M."/>
            <person name="Galperin M.Y."/>
            <person name="Jogler C."/>
        </authorList>
    </citation>
    <scope>NUCLEOTIDE SEQUENCE [LARGE SCALE GENOMIC DNA]</scope>
    <source>
        <strain evidence="1 2">CA54</strain>
    </source>
</reference>
<accession>A0A5C6B9V3</accession>